<reference evidence="1 2" key="1">
    <citation type="submission" date="2022-10" db="EMBL/GenBank/DDBJ databases">
        <title>The complete genomes of actinobacterial strains from the NBC collection.</title>
        <authorList>
            <person name="Joergensen T.S."/>
            <person name="Alvarez Arevalo M."/>
            <person name="Sterndorff E.B."/>
            <person name="Faurdal D."/>
            <person name="Vuksanovic O."/>
            <person name="Mourched A.-S."/>
            <person name="Charusanti P."/>
            <person name="Shaw S."/>
            <person name="Blin K."/>
            <person name="Weber T."/>
        </authorList>
    </citation>
    <scope>NUCLEOTIDE SEQUENCE [LARGE SCALE GENOMIC DNA]</scope>
    <source>
        <strain evidence="1 2">NBC_00456</strain>
    </source>
</reference>
<organism evidence="1 2">
    <name type="scientific">Streptomyces violaceus</name>
    <name type="common">Streptomyces venezuelae</name>
    <dbReference type="NCBI Taxonomy" id="1936"/>
    <lineage>
        <taxon>Bacteria</taxon>
        <taxon>Bacillati</taxon>
        <taxon>Actinomycetota</taxon>
        <taxon>Actinomycetes</taxon>
        <taxon>Kitasatosporales</taxon>
        <taxon>Streptomycetaceae</taxon>
        <taxon>Streptomyces</taxon>
    </lineage>
</organism>
<gene>
    <name evidence="1" type="ORF">OHB29_04485</name>
</gene>
<protein>
    <submittedName>
        <fullName evidence="1">Uncharacterized protein</fullName>
    </submittedName>
</protein>
<dbReference type="EMBL" id="CP107906">
    <property type="protein sequence ID" value="WUG92339.1"/>
    <property type="molecule type" value="Genomic_DNA"/>
</dbReference>
<accession>A0ABZ1NKV1</accession>
<evidence type="ECO:0000313" key="1">
    <source>
        <dbReference type="EMBL" id="WUG92339.1"/>
    </source>
</evidence>
<dbReference type="RefSeq" id="WP_328336761.1">
    <property type="nucleotide sequence ID" value="NZ_CP107906.1"/>
</dbReference>
<evidence type="ECO:0000313" key="2">
    <source>
        <dbReference type="Proteomes" id="UP001341259"/>
    </source>
</evidence>
<proteinExistence type="predicted"/>
<sequence>MHDHPAELDYEWPTCVTPRCNRRLWVAEAGRWACRPCEDATARRIAELPGLFTQLDTTAMLMKGASRISGPSGSKTPPIPPRLDVLNLVGPGGIAARLAAIEDAWRKVLGWTVAPWRGSPAEAIPKHVAFLANNLLWACSSYESVGQDIDDLRKLHGECAALAAGEKRPGRVAIGLCPVRLDDGWCGTALTASTASHRVHCGSCGARWDGLGEWRELRATQEAVTAEQAQETGAAA</sequence>
<name>A0ABZ1NKV1_STRVL</name>
<dbReference type="Proteomes" id="UP001341259">
    <property type="component" value="Chromosome"/>
</dbReference>
<keyword evidence="2" id="KW-1185">Reference proteome</keyword>